<dbReference type="InterPro" id="IPR041522">
    <property type="entry name" value="CdaR_GGDEF"/>
</dbReference>
<dbReference type="InterPro" id="IPR025736">
    <property type="entry name" value="PucR_C-HTH_dom"/>
</dbReference>
<dbReference type="PANTHER" id="PTHR33744:SF1">
    <property type="entry name" value="DNA-BINDING TRANSCRIPTIONAL ACTIVATOR ADER"/>
    <property type="match status" value="1"/>
</dbReference>
<gene>
    <name evidence="5" type="ORF">D8M06_18055</name>
</gene>
<evidence type="ECO:0000259" key="2">
    <source>
        <dbReference type="Pfam" id="PF07905"/>
    </source>
</evidence>
<dbReference type="Pfam" id="PF07905">
    <property type="entry name" value="PucR"/>
    <property type="match status" value="1"/>
</dbReference>
<evidence type="ECO:0000313" key="6">
    <source>
        <dbReference type="Proteomes" id="UP000269301"/>
    </source>
</evidence>
<dbReference type="InterPro" id="IPR012914">
    <property type="entry name" value="PucR_dom"/>
</dbReference>
<dbReference type="Gene3D" id="1.10.10.2840">
    <property type="entry name" value="PucR C-terminal helix-turn-helix domain"/>
    <property type="match status" value="1"/>
</dbReference>
<dbReference type="Pfam" id="PF13556">
    <property type="entry name" value="HTH_30"/>
    <property type="match status" value="1"/>
</dbReference>
<evidence type="ECO:0000256" key="1">
    <source>
        <dbReference type="ARBA" id="ARBA00006754"/>
    </source>
</evidence>
<evidence type="ECO:0000259" key="3">
    <source>
        <dbReference type="Pfam" id="PF13556"/>
    </source>
</evidence>
<dbReference type="OrthoDB" id="142218at2"/>
<evidence type="ECO:0000259" key="4">
    <source>
        <dbReference type="Pfam" id="PF17853"/>
    </source>
</evidence>
<feature type="domain" description="PucR C-terminal helix-turn-helix" evidence="3">
    <location>
        <begin position="465"/>
        <end position="523"/>
    </location>
</feature>
<accession>A0A494ZUG6</accession>
<dbReference type="Pfam" id="PF17853">
    <property type="entry name" value="GGDEF_2"/>
    <property type="match status" value="1"/>
</dbReference>
<dbReference type="RefSeq" id="WP_121205985.1">
    <property type="nucleotide sequence ID" value="NZ_RBZP01000025.1"/>
</dbReference>
<dbReference type="InterPro" id="IPR042070">
    <property type="entry name" value="PucR_C-HTH_sf"/>
</dbReference>
<dbReference type="EMBL" id="RBZP01000025">
    <property type="protein sequence ID" value="RKQ29283.1"/>
    <property type="molecule type" value="Genomic_DNA"/>
</dbReference>
<name>A0A494ZUG6_9BACI</name>
<dbReference type="PANTHER" id="PTHR33744">
    <property type="entry name" value="CARBOHYDRATE DIACID REGULATOR"/>
    <property type="match status" value="1"/>
</dbReference>
<sequence>MGIPLNKLLKVGGLRHCQVVAGHSGLENMVNNVTVMEVPDIVTWLKGNELLLTSLYPIKDDVEKQVELLDKLQEVHTVALAIKPARFVDAIPEEMKTKADEYGIVLLEIPEQISYLDILSPAMNAIFNQKVVLQEDLEYATRLLDEISIANGGFDRFIETLSYLAKSKVFLESYVPYIHLSEQKESLETLNVEQLRELEAVQRPIRMMRKDARGDLVSCIVAPILVEGDLYGSVTCWDYQSGFMEVDLAIQEKAASLLSLQFLRKKIKYDVEQNYKSEFIRDLLFNQEMNRKDLVERAETYGFRRNERYLCILANKKEGLSEDVFKERISQIEVKTNQLEKGAITAAIRNSILFIIPEKNRSIQGIKKVAEKLLMEIEKVTHTRVRIGIGPAYLGINGLRRSFSEAEKAISLGTELWEDKAIVHYDSLGVYRLISLVDDHQELENYYDESMKKLIVYSRENDLNLLRTLEMYFKCNESLKETASQLYIHVNTLKYRLQKIKQITGLNLNLSEDKLMLLMGLKIYHYFSVIIDKDKR</sequence>
<proteinExistence type="inferred from homology"/>
<feature type="domain" description="CdaR GGDEF-like" evidence="4">
    <location>
        <begin position="291"/>
        <end position="411"/>
    </location>
</feature>
<evidence type="ECO:0000313" key="5">
    <source>
        <dbReference type="EMBL" id="RKQ29283.1"/>
    </source>
</evidence>
<comment type="caution">
    <text evidence="5">The sequence shown here is derived from an EMBL/GenBank/DDBJ whole genome shotgun (WGS) entry which is preliminary data.</text>
</comment>
<dbReference type="Proteomes" id="UP000269301">
    <property type="component" value="Unassembled WGS sequence"/>
</dbReference>
<comment type="similarity">
    <text evidence="1">Belongs to the CdaR family.</text>
</comment>
<keyword evidence="6" id="KW-1185">Reference proteome</keyword>
<protein>
    <submittedName>
        <fullName evidence="5">PucR family transcriptional regulator</fullName>
    </submittedName>
</protein>
<feature type="domain" description="Purine catabolism PurC-like" evidence="2">
    <location>
        <begin position="8"/>
        <end position="126"/>
    </location>
</feature>
<dbReference type="AlphaFoldDB" id="A0A494ZUG6"/>
<reference evidence="5 6" key="1">
    <citation type="journal article" date="2016" name="Int. J. Syst. Evol. Microbiol.">
        <title>Oceanobacillus halophilus sp. nov., a novel moderately halophilic bacterium from a hypersaline lake.</title>
        <authorList>
            <person name="Amoozegar M.A."/>
            <person name="Bagheri M."/>
            <person name="Makhdoumi A."/>
            <person name="Nikou M.M."/>
            <person name="Fazeli S.A.S."/>
            <person name="Schumann P."/>
            <person name="Sproer C."/>
            <person name="Sanchez-Porro C."/>
            <person name="Ventosa A."/>
        </authorList>
    </citation>
    <scope>NUCLEOTIDE SEQUENCE [LARGE SCALE GENOMIC DNA]</scope>
    <source>
        <strain evidence="5 6">DSM 23996</strain>
    </source>
</reference>
<organism evidence="5 6">
    <name type="scientific">Oceanobacillus halophilus</name>
    <dbReference type="NCBI Taxonomy" id="930130"/>
    <lineage>
        <taxon>Bacteria</taxon>
        <taxon>Bacillati</taxon>
        <taxon>Bacillota</taxon>
        <taxon>Bacilli</taxon>
        <taxon>Bacillales</taxon>
        <taxon>Bacillaceae</taxon>
        <taxon>Oceanobacillus</taxon>
    </lineage>
</organism>
<dbReference type="InterPro" id="IPR051448">
    <property type="entry name" value="CdaR-like_regulators"/>
</dbReference>